<dbReference type="RefSeq" id="WP_044221039.1">
    <property type="nucleotide sequence ID" value="NZ_JRYR02000002.1"/>
</dbReference>
<dbReference type="AlphaFoldDB" id="A0A1S1YT30"/>
<reference evidence="1 2" key="1">
    <citation type="journal article" date="2012" name="Int. J. Syst. Evol. Microbiol.">
        <title>Flammeovirga pacifica sp. nov., isolated from deep-sea sediment.</title>
        <authorList>
            <person name="Xu H."/>
            <person name="Fu Y."/>
            <person name="Yang N."/>
            <person name="Ding Z."/>
            <person name="Lai Q."/>
            <person name="Zeng R."/>
        </authorList>
    </citation>
    <scope>NUCLEOTIDE SEQUENCE [LARGE SCALE GENOMIC DNA]</scope>
    <source>
        <strain evidence="2">DSM 24597 / LMG 26175 / WPAGA1</strain>
    </source>
</reference>
<dbReference type="Proteomes" id="UP000179797">
    <property type="component" value="Unassembled WGS sequence"/>
</dbReference>
<name>A0A1S1YT30_FLAPC</name>
<dbReference type="EMBL" id="JRYR02000002">
    <property type="protein sequence ID" value="OHX64191.1"/>
    <property type="molecule type" value="Genomic_DNA"/>
</dbReference>
<accession>A0A1S1YT30</accession>
<comment type="caution">
    <text evidence="1">The sequence shown here is derived from an EMBL/GenBank/DDBJ whole genome shotgun (WGS) entry which is preliminary data.</text>
</comment>
<evidence type="ECO:0000313" key="2">
    <source>
        <dbReference type="Proteomes" id="UP000179797"/>
    </source>
</evidence>
<keyword evidence="2" id="KW-1185">Reference proteome</keyword>
<organism evidence="1 2">
    <name type="scientific">Flammeovirga pacifica</name>
    <dbReference type="NCBI Taxonomy" id="915059"/>
    <lineage>
        <taxon>Bacteria</taxon>
        <taxon>Pseudomonadati</taxon>
        <taxon>Bacteroidota</taxon>
        <taxon>Cytophagia</taxon>
        <taxon>Cytophagales</taxon>
        <taxon>Flammeovirgaceae</taxon>
        <taxon>Flammeovirga</taxon>
    </lineage>
</organism>
<evidence type="ECO:0000313" key="1">
    <source>
        <dbReference type="EMBL" id="OHX64191.1"/>
    </source>
</evidence>
<proteinExistence type="predicted"/>
<protein>
    <submittedName>
        <fullName evidence="1">Uncharacterized protein</fullName>
    </submittedName>
</protein>
<gene>
    <name evidence="1" type="ORF">NH26_21545</name>
</gene>
<sequence>MEYIVGLIVTLFSLLAYNIIIKKYKINQLLNSEEEFNKRRNITHSHVAEHLNMLSNQDIDKAKEVFDLADRWNEKSKLAKSTKEWVICKETQNHCYFLSLLIYFKEVENEVKTYNDVEAVTAQINILEKMLNNVPVITRTDRQF</sequence>